<evidence type="ECO:0000313" key="2">
    <source>
        <dbReference type="Proteomes" id="UP000199337"/>
    </source>
</evidence>
<dbReference type="InterPro" id="IPR014287">
    <property type="entry name" value="Nase_Fe-Fe_AnfO"/>
</dbReference>
<name>A0A1I2QAI1_9FIRM</name>
<dbReference type="AlphaFoldDB" id="A0A1I2QAI1"/>
<dbReference type="STRING" id="341036.SAMN05660649_01063"/>
<keyword evidence="2" id="KW-1185">Reference proteome</keyword>
<dbReference type="Proteomes" id="UP000199337">
    <property type="component" value="Unassembled WGS sequence"/>
</dbReference>
<dbReference type="EMBL" id="FOOX01000003">
    <property type="protein sequence ID" value="SFG23277.1"/>
    <property type="molecule type" value="Genomic_DNA"/>
</dbReference>
<dbReference type="Pfam" id="PF09582">
    <property type="entry name" value="AnfO_nitrog"/>
    <property type="match status" value="1"/>
</dbReference>
<dbReference type="RefSeq" id="WP_092469436.1">
    <property type="nucleotide sequence ID" value="NZ_FOOX01000003.1"/>
</dbReference>
<sequence length="207" mass="23107">MGFDIAVYENENGETAALNVPGKLVVYRKRQGSWKTCREKRFNPNSAEGMVGLRRMMDEMTDVMGSCKIFVGHTVTGIPYFELEKSDCTVWEMQGKPGDFLDYILSCEDNEQSLAEKSTAVVIPVPAEIGEGRYLVSIKEIQDDGGGITSKQVLQPFLRRENFFELEVICSHVPPWLEAEFAAGVLKGEILEGGKKIIISKKCCNEL</sequence>
<organism evidence="1 2">
    <name type="scientific">Desulfotruncus arcticus DSM 17038</name>
    <dbReference type="NCBI Taxonomy" id="1121424"/>
    <lineage>
        <taxon>Bacteria</taxon>
        <taxon>Bacillati</taxon>
        <taxon>Bacillota</taxon>
        <taxon>Clostridia</taxon>
        <taxon>Eubacteriales</taxon>
        <taxon>Desulfallaceae</taxon>
        <taxon>Desulfotruncus</taxon>
    </lineage>
</organism>
<dbReference type="OrthoDB" id="200286at2"/>
<accession>A0A1I2QAI1</accession>
<protein>
    <submittedName>
        <fullName evidence="1">Fe-only nitrogenase accessory protein AnfO</fullName>
    </submittedName>
</protein>
<proteinExistence type="predicted"/>
<reference evidence="2" key="1">
    <citation type="submission" date="2016-10" db="EMBL/GenBank/DDBJ databases">
        <authorList>
            <person name="Varghese N."/>
            <person name="Submissions S."/>
        </authorList>
    </citation>
    <scope>NUCLEOTIDE SEQUENCE [LARGE SCALE GENOMIC DNA]</scope>
    <source>
        <strain evidence="2">DSM 17038</strain>
    </source>
</reference>
<gene>
    <name evidence="1" type="ORF">SAMN05660649_01063</name>
</gene>
<evidence type="ECO:0000313" key="1">
    <source>
        <dbReference type="EMBL" id="SFG23277.1"/>
    </source>
</evidence>